<evidence type="ECO:0000256" key="1">
    <source>
        <dbReference type="SAM" id="MobiDB-lite"/>
    </source>
</evidence>
<evidence type="ECO:0000313" key="4">
    <source>
        <dbReference type="Proteomes" id="UP001347796"/>
    </source>
</evidence>
<dbReference type="Proteomes" id="UP001347796">
    <property type="component" value="Unassembled WGS sequence"/>
</dbReference>
<keyword evidence="2" id="KW-0732">Signal</keyword>
<organism evidence="3 4">
    <name type="scientific">Patella caerulea</name>
    <name type="common">Rayed Mediterranean limpet</name>
    <dbReference type="NCBI Taxonomy" id="87958"/>
    <lineage>
        <taxon>Eukaryota</taxon>
        <taxon>Metazoa</taxon>
        <taxon>Spiralia</taxon>
        <taxon>Lophotrochozoa</taxon>
        <taxon>Mollusca</taxon>
        <taxon>Gastropoda</taxon>
        <taxon>Patellogastropoda</taxon>
        <taxon>Patelloidea</taxon>
        <taxon>Patellidae</taxon>
        <taxon>Patella</taxon>
    </lineage>
</organism>
<dbReference type="EMBL" id="JAZGQO010000011">
    <property type="protein sequence ID" value="KAK6173955.1"/>
    <property type="molecule type" value="Genomic_DNA"/>
</dbReference>
<dbReference type="AlphaFoldDB" id="A0AAN8PPV5"/>
<feature type="region of interest" description="Disordered" evidence="1">
    <location>
        <begin position="87"/>
        <end position="110"/>
    </location>
</feature>
<sequence>MFFKLALSACLVAVALSQQEWGEEKKKMEGGMSEFEKWAMAEKKEQYEKYQKYKEFEMFKAKLTKMHEMEKKKALYEEFLEFKKHKEQKMMSDKKEDKREENDEDDDTVQNEMKDHAEKFESAIKSFHEGNEKMAMMVTKSFLGMCKCQNDMGAELMTMLKKSDSQKSGMEDMFDAEMPDFMGNMTAKAHFLQKLQPEQRQKMMVYGLVKSMCSGAKTFILHAKAFEQKYMSPQSNSNSTAMIN</sequence>
<protein>
    <submittedName>
        <fullName evidence="3">Uncharacterized protein</fullName>
    </submittedName>
</protein>
<reference evidence="3 4" key="1">
    <citation type="submission" date="2024-01" db="EMBL/GenBank/DDBJ databases">
        <title>The genome of the rayed Mediterranean limpet Patella caerulea (Linnaeus, 1758).</title>
        <authorList>
            <person name="Anh-Thu Weber A."/>
            <person name="Halstead-Nussloch G."/>
        </authorList>
    </citation>
    <scope>NUCLEOTIDE SEQUENCE [LARGE SCALE GENOMIC DNA]</scope>
    <source>
        <strain evidence="3">AATW-2023a</strain>
        <tissue evidence="3">Whole specimen</tissue>
    </source>
</reference>
<evidence type="ECO:0000256" key="2">
    <source>
        <dbReference type="SAM" id="SignalP"/>
    </source>
</evidence>
<feature type="chain" id="PRO_5042944157" evidence="2">
    <location>
        <begin position="18"/>
        <end position="244"/>
    </location>
</feature>
<keyword evidence="4" id="KW-1185">Reference proteome</keyword>
<name>A0AAN8PPV5_PATCE</name>
<feature type="signal peptide" evidence="2">
    <location>
        <begin position="1"/>
        <end position="17"/>
    </location>
</feature>
<evidence type="ECO:0000313" key="3">
    <source>
        <dbReference type="EMBL" id="KAK6173955.1"/>
    </source>
</evidence>
<accession>A0AAN8PPV5</accession>
<feature type="compositionally biased region" description="Basic and acidic residues" evidence="1">
    <location>
        <begin position="87"/>
        <end position="101"/>
    </location>
</feature>
<proteinExistence type="predicted"/>
<comment type="caution">
    <text evidence="3">The sequence shown here is derived from an EMBL/GenBank/DDBJ whole genome shotgun (WGS) entry which is preliminary data.</text>
</comment>
<gene>
    <name evidence="3" type="ORF">SNE40_017321</name>
</gene>